<reference evidence="1" key="1">
    <citation type="submission" date="2020-05" db="EMBL/GenBank/DDBJ databases">
        <title>Nod-independent and nitrogen-fixing Bradyrhizobium aeschynomene sp. nov. isolated from nodules of Aeschynomene indica.</title>
        <authorList>
            <person name="Zhang Z."/>
        </authorList>
    </citation>
    <scope>NUCLEOTIDE SEQUENCE</scope>
    <source>
        <strain evidence="1">83012</strain>
    </source>
</reference>
<dbReference type="EMBL" id="JABFDN010000001">
    <property type="protein sequence ID" value="NPU63960.1"/>
    <property type="molecule type" value="Genomic_DNA"/>
</dbReference>
<name>A0ABX2C8Q3_9BRAD</name>
<evidence type="ECO:0000313" key="2">
    <source>
        <dbReference type="Proteomes" id="UP000886476"/>
    </source>
</evidence>
<comment type="caution">
    <text evidence="1">The sequence shown here is derived from an EMBL/GenBank/DDBJ whole genome shotgun (WGS) entry which is preliminary data.</text>
</comment>
<evidence type="ECO:0008006" key="3">
    <source>
        <dbReference type="Google" id="ProtNLM"/>
    </source>
</evidence>
<dbReference type="RefSeq" id="WP_172108842.1">
    <property type="nucleotide sequence ID" value="NZ_JABFDM010000006.1"/>
</dbReference>
<sequence>MVGLAVSSCAGIQGVEQFEAYRAAFDKTYGASTAILDQLAVQERALFLRRHPINGRTSSQRFDPSLARYYTDAVDPPGTAAFRHSIDLVKAYNELLYGLATGQTAATLTAKVGQLNSKIVDAAGEAGALLGIANQAKIQVLGGLLKAAFTQAQPFVQMGLTYQSREEFRRYVIEYHEPVRAILVELRQGTEAIFPVLTAATLRRSRDATGVADGKLTQQEIEKLEGYRKLLADWVILIDATIKSIDLARAAAEAAPTLSGSITGLTTVATELETASQAARKHLAELATK</sequence>
<protein>
    <recommendedName>
        <fullName evidence="3">Chemotaxis protein</fullName>
    </recommendedName>
</protein>
<proteinExistence type="predicted"/>
<accession>A0ABX2C8Q3</accession>
<keyword evidence="2" id="KW-1185">Reference proteome</keyword>
<organism evidence="1 2">
    <name type="scientific">Bradyrhizobium aeschynomenes</name>
    <dbReference type="NCBI Taxonomy" id="2734909"/>
    <lineage>
        <taxon>Bacteria</taxon>
        <taxon>Pseudomonadati</taxon>
        <taxon>Pseudomonadota</taxon>
        <taxon>Alphaproteobacteria</taxon>
        <taxon>Hyphomicrobiales</taxon>
        <taxon>Nitrobacteraceae</taxon>
        <taxon>Bradyrhizobium</taxon>
    </lineage>
</organism>
<evidence type="ECO:0000313" key="1">
    <source>
        <dbReference type="EMBL" id="NPU63960.1"/>
    </source>
</evidence>
<gene>
    <name evidence="1" type="ORF">HL667_03010</name>
</gene>
<dbReference type="Proteomes" id="UP000886476">
    <property type="component" value="Unassembled WGS sequence"/>
</dbReference>